<dbReference type="Pfam" id="PF01765">
    <property type="entry name" value="RRF"/>
    <property type="match status" value="1"/>
</dbReference>
<dbReference type="InterPro" id="IPR002661">
    <property type="entry name" value="Ribosome_recyc_fac"/>
</dbReference>
<evidence type="ECO:0000256" key="1">
    <source>
        <dbReference type="ARBA" id="ARBA00005912"/>
    </source>
</evidence>
<sequence length="274" mass="31897">MRKLLVEAARVGSPRNYYRLVVLPPIARFIPPLHVHKSPFGSKKKKEKVDKETKKLRNFLKISGGKNEAHLEEAHETKRSKRSDEDRDERGRAATPTQVDYESYDVKAQEILKAFEKKMKKIYENNLSVDFFNSMVISKEKETFSLSDLAQVVVKSSRVIYFLPYMASDAQRIIYHLKMKDNTWNPTMSNDGQQILLHIPPLTEDVKLKKRKEAKDLLEKIKNDLRNLRHRVRDDIARLLQGEEWKIVERNKLDGYIKAKVKAVEAIYAGYAAE</sequence>
<dbReference type="OrthoDB" id="386993at2759"/>
<protein>
    <submittedName>
        <fullName evidence="6">Ribosome recycling factor</fullName>
    </submittedName>
</protein>
<organism evidence="6 7">
    <name type="scientific">Plasmodium vivax India VII</name>
    <dbReference type="NCBI Taxonomy" id="1077284"/>
    <lineage>
        <taxon>Eukaryota</taxon>
        <taxon>Sar</taxon>
        <taxon>Alveolata</taxon>
        <taxon>Apicomplexa</taxon>
        <taxon>Aconoidasida</taxon>
        <taxon>Haemosporida</taxon>
        <taxon>Plasmodiidae</taxon>
        <taxon>Plasmodium</taxon>
        <taxon>Plasmodium (Plasmodium)</taxon>
    </lineage>
</organism>
<evidence type="ECO:0000256" key="3">
    <source>
        <dbReference type="SAM" id="Coils"/>
    </source>
</evidence>
<reference evidence="6 7" key="1">
    <citation type="submission" date="2011-08" db="EMBL/GenBank/DDBJ databases">
        <title>The Genome Sequence of Plasmodium vivax India VII.</title>
        <authorList>
            <consortium name="The Broad Institute Genome Sequencing Platform"/>
            <consortium name="The Broad Institute Genome Sequencing Center for Infectious Disease"/>
            <person name="Neafsey D."/>
            <person name="Carlton J."/>
            <person name="Barnwell J."/>
            <person name="Collins W."/>
            <person name="Escalante A."/>
            <person name="Mullikin J."/>
            <person name="Saul A."/>
            <person name="Guigo R."/>
            <person name="Camara F."/>
            <person name="Young S.K."/>
            <person name="Zeng Q."/>
            <person name="Gargeya S."/>
            <person name="Fitzgerald M."/>
            <person name="Haas B."/>
            <person name="Abouelleil A."/>
            <person name="Alvarado L."/>
            <person name="Arachchi H.M."/>
            <person name="Berlin A."/>
            <person name="Brown A."/>
            <person name="Chapman S.B."/>
            <person name="Chen Z."/>
            <person name="Dunbar C."/>
            <person name="Freedman E."/>
            <person name="Gearin G."/>
            <person name="Gellesch M."/>
            <person name="Goldberg J."/>
            <person name="Griggs A."/>
            <person name="Gujja S."/>
            <person name="Heiman D."/>
            <person name="Howarth C."/>
            <person name="Larson L."/>
            <person name="Lui A."/>
            <person name="MacDonald P.J.P."/>
            <person name="Montmayeur A."/>
            <person name="Murphy C."/>
            <person name="Neiman D."/>
            <person name="Pearson M."/>
            <person name="Priest M."/>
            <person name="Roberts A."/>
            <person name="Saif S."/>
            <person name="Shea T."/>
            <person name="Shenoy N."/>
            <person name="Sisk P."/>
            <person name="Stolte C."/>
            <person name="Sykes S."/>
            <person name="Wortman J."/>
            <person name="Nusbaum C."/>
            <person name="Birren B."/>
        </authorList>
    </citation>
    <scope>NUCLEOTIDE SEQUENCE [LARGE SCALE GENOMIC DNA]</scope>
    <source>
        <strain evidence="6 7">India VII</strain>
    </source>
</reference>
<dbReference type="GO" id="GO:0043023">
    <property type="term" value="F:ribosomal large subunit binding"/>
    <property type="evidence" value="ECO:0007669"/>
    <property type="project" value="TreeGrafter"/>
</dbReference>
<feature type="domain" description="Ribosome recycling factor" evidence="5">
    <location>
        <begin position="115"/>
        <end position="268"/>
    </location>
</feature>
<evidence type="ECO:0000313" key="6">
    <source>
        <dbReference type="EMBL" id="KMZ81749.1"/>
    </source>
</evidence>
<keyword evidence="3" id="KW-0175">Coiled coil</keyword>
<gene>
    <name evidence="6" type="ORF">PVIIG_04248</name>
</gene>
<dbReference type="Gene3D" id="3.30.1360.40">
    <property type="match status" value="1"/>
</dbReference>
<dbReference type="GO" id="GO:0006412">
    <property type="term" value="P:translation"/>
    <property type="evidence" value="ECO:0007669"/>
    <property type="project" value="UniProtKB-KW"/>
</dbReference>
<dbReference type="PANTHER" id="PTHR20982">
    <property type="entry name" value="RIBOSOME RECYCLING FACTOR"/>
    <property type="match status" value="1"/>
</dbReference>
<dbReference type="Proteomes" id="UP000053562">
    <property type="component" value="Unassembled WGS sequence"/>
</dbReference>
<feature type="coiled-coil region" evidence="3">
    <location>
        <begin position="211"/>
        <end position="238"/>
    </location>
</feature>
<proteinExistence type="inferred from homology"/>
<dbReference type="EMBL" id="KQ234224">
    <property type="protein sequence ID" value="KMZ81749.1"/>
    <property type="molecule type" value="Genomic_DNA"/>
</dbReference>
<evidence type="ECO:0000313" key="7">
    <source>
        <dbReference type="Proteomes" id="UP000053562"/>
    </source>
</evidence>
<name>A0A0J9SFF8_PLAVI</name>
<evidence type="ECO:0000256" key="2">
    <source>
        <dbReference type="ARBA" id="ARBA00022917"/>
    </source>
</evidence>
<dbReference type="InterPro" id="IPR023584">
    <property type="entry name" value="Ribosome_recyc_fac_dom"/>
</dbReference>
<comment type="similarity">
    <text evidence="1">Belongs to the RRF family.</text>
</comment>
<dbReference type="GO" id="GO:0005739">
    <property type="term" value="C:mitochondrion"/>
    <property type="evidence" value="ECO:0007669"/>
    <property type="project" value="TreeGrafter"/>
</dbReference>
<evidence type="ECO:0000256" key="4">
    <source>
        <dbReference type="SAM" id="MobiDB-lite"/>
    </source>
</evidence>
<evidence type="ECO:0000259" key="5">
    <source>
        <dbReference type="Pfam" id="PF01765"/>
    </source>
</evidence>
<dbReference type="SUPFAM" id="SSF55194">
    <property type="entry name" value="Ribosome recycling factor, RRF"/>
    <property type="match status" value="1"/>
</dbReference>
<feature type="compositionally biased region" description="Basic and acidic residues" evidence="4">
    <location>
        <begin position="67"/>
        <end position="92"/>
    </location>
</feature>
<dbReference type="PANTHER" id="PTHR20982:SF3">
    <property type="entry name" value="MITOCHONDRIAL RIBOSOME RECYCLING FACTOR PSEUDO 1"/>
    <property type="match status" value="1"/>
</dbReference>
<dbReference type="InterPro" id="IPR036191">
    <property type="entry name" value="RRF_sf"/>
</dbReference>
<feature type="region of interest" description="Disordered" evidence="4">
    <location>
        <begin position="67"/>
        <end position="98"/>
    </location>
</feature>
<dbReference type="AlphaFoldDB" id="A0A0J9SFF8"/>
<accession>A0A0J9SFF8</accession>
<dbReference type="Gene3D" id="1.10.132.20">
    <property type="entry name" value="Ribosome-recycling factor"/>
    <property type="match status" value="1"/>
</dbReference>
<keyword evidence="2" id="KW-0648">Protein biosynthesis</keyword>